<protein>
    <submittedName>
        <fullName evidence="8">RNA polymerase subunit sigma-70</fullName>
    </submittedName>
</protein>
<dbReference type="InterPro" id="IPR036388">
    <property type="entry name" value="WH-like_DNA-bd_sf"/>
</dbReference>
<dbReference type="NCBIfam" id="NF004471">
    <property type="entry name" value="PRK05803.1"/>
    <property type="match status" value="1"/>
</dbReference>
<keyword evidence="2" id="KW-0749">Sporulation</keyword>
<keyword evidence="9" id="KW-1185">Reference proteome</keyword>
<dbReference type="InterPro" id="IPR013324">
    <property type="entry name" value="RNA_pol_sigma_r3/r4-like"/>
</dbReference>
<dbReference type="Pfam" id="PF04542">
    <property type="entry name" value="Sigma70_r2"/>
    <property type="match status" value="1"/>
</dbReference>
<dbReference type="SUPFAM" id="SSF88659">
    <property type="entry name" value="Sigma3 and sigma4 domains of RNA polymerase sigma factors"/>
    <property type="match status" value="1"/>
</dbReference>
<feature type="domain" description="HTH cro/C1-type" evidence="7">
    <location>
        <begin position="197"/>
        <end position="217"/>
    </location>
</feature>
<dbReference type="GO" id="GO:0016987">
    <property type="term" value="F:sigma factor activity"/>
    <property type="evidence" value="ECO:0007669"/>
    <property type="project" value="UniProtKB-KW"/>
</dbReference>
<keyword evidence="3" id="KW-0805">Transcription regulation</keyword>
<dbReference type="PANTHER" id="PTHR30376:SF3">
    <property type="entry name" value="RNA POLYMERASE SIGMA FACTOR RPOH"/>
    <property type="match status" value="1"/>
</dbReference>
<dbReference type="OrthoDB" id="9809557at2"/>
<evidence type="ECO:0000256" key="6">
    <source>
        <dbReference type="ARBA" id="ARBA00023163"/>
    </source>
</evidence>
<sequence>MSSLLTAIMQLWVDLPVLLGYLKGQSFPQPFSKEEEAECLERYMNGDESAKLELIERNMRLVAHVVKKFHPKHEQLDDYISIGTIGLMKAVASFTPQKKTRLATYAARCIENEILMHLRSQKKVQKDVSLHETIGSDKDGNPLEIADFLQSDEPSTEQQIERCEEEQLLYEHLDLLDDRELSIIQQRYGLGQQEPKTQKEIAKDMNISRSYVSRIEKRALVKLYQHLKKKNHRNFEQ</sequence>
<organism evidence="8 9">
    <name type="scientific">Rummeliibacillus stabekisii</name>
    <dbReference type="NCBI Taxonomy" id="241244"/>
    <lineage>
        <taxon>Bacteria</taxon>
        <taxon>Bacillati</taxon>
        <taxon>Bacillota</taxon>
        <taxon>Bacilli</taxon>
        <taxon>Bacillales</taxon>
        <taxon>Caryophanaceae</taxon>
        <taxon>Rummeliibacillus</taxon>
    </lineage>
</organism>
<dbReference type="Gene3D" id="1.20.120.1810">
    <property type="match status" value="1"/>
</dbReference>
<dbReference type="EMBL" id="CP014806">
    <property type="protein sequence ID" value="AMX01008.1"/>
    <property type="molecule type" value="Genomic_DNA"/>
</dbReference>
<dbReference type="PROSITE" id="PS50943">
    <property type="entry name" value="HTH_CROC1"/>
    <property type="match status" value="1"/>
</dbReference>
<dbReference type="SUPFAM" id="SSF88946">
    <property type="entry name" value="Sigma2 domain of RNA polymerase sigma factors"/>
    <property type="match status" value="1"/>
</dbReference>
<dbReference type="GO" id="GO:0003677">
    <property type="term" value="F:DNA binding"/>
    <property type="evidence" value="ECO:0007669"/>
    <property type="project" value="UniProtKB-KW"/>
</dbReference>
<dbReference type="PRINTS" id="PR00046">
    <property type="entry name" value="SIGMA70FCT"/>
</dbReference>
<reference evidence="8 9" key="1">
    <citation type="journal article" date="2016" name="Genome Announc.">
        <title>Whole-Genome Sequence of Rummeliibacillus stabekisii Strain PP9 Isolated from Antarctic Soil.</title>
        <authorList>
            <person name="da Mota F.F."/>
            <person name="Vollu R.E."/>
            <person name="Jurelevicius D."/>
            <person name="Seldin L."/>
        </authorList>
    </citation>
    <scope>NUCLEOTIDE SEQUENCE [LARGE SCALE GENOMIC DNA]</scope>
    <source>
        <strain evidence="8 9">PP9</strain>
    </source>
</reference>
<dbReference type="InterPro" id="IPR007630">
    <property type="entry name" value="RNA_pol_sigma70_r4"/>
</dbReference>
<evidence type="ECO:0000256" key="3">
    <source>
        <dbReference type="ARBA" id="ARBA00023015"/>
    </source>
</evidence>
<dbReference type="InterPro" id="IPR013325">
    <property type="entry name" value="RNA_pol_sigma_r2"/>
</dbReference>
<evidence type="ECO:0000259" key="7">
    <source>
        <dbReference type="PROSITE" id="PS50943"/>
    </source>
</evidence>
<evidence type="ECO:0000256" key="2">
    <source>
        <dbReference type="ARBA" id="ARBA00022969"/>
    </source>
</evidence>
<accession>A0A143HGY9</accession>
<dbReference type="InterPro" id="IPR001387">
    <property type="entry name" value="Cro/C1-type_HTH"/>
</dbReference>
<evidence type="ECO:0000313" key="8">
    <source>
        <dbReference type="EMBL" id="AMX01008.1"/>
    </source>
</evidence>
<dbReference type="NCBIfam" id="TIGR02937">
    <property type="entry name" value="sigma70-ECF"/>
    <property type="match status" value="1"/>
</dbReference>
<keyword evidence="5" id="KW-0238">DNA-binding</keyword>
<proteinExistence type="inferred from homology"/>
<dbReference type="Proteomes" id="UP000076021">
    <property type="component" value="Chromosome"/>
</dbReference>
<evidence type="ECO:0000256" key="1">
    <source>
        <dbReference type="ARBA" id="ARBA00007788"/>
    </source>
</evidence>
<dbReference type="Pfam" id="PF04545">
    <property type="entry name" value="Sigma70_r4"/>
    <property type="match status" value="1"/>
</dbReference>
<evidence type="ECO:0000256" key="5">
    <source>
        <dbReference type="ARBA" id="ARBA00023125"/>
    </source>
</evidence>
<evidence type="ECO:0000313" key="9">
    <source>
        <dbReference type="Proteomes" id="UP000076021"/>
    </source>
</evidence>
<dbReference type="InterPro" id="IPR000943">
    <property type="entry name" value="RNA_pol_sigma70"/>
</dbReference>
<dbReference type="InterPro" id="IPR007627">
    <property type="entry name" value="RNA_pol_sigma70_r2"/>
</dbReference>
<dbReference type="GO" id="GO:0030435">
    <property type="term" value="P:sporulation resulting in formation of a cellular spore"/>
    <property type="evidence" value="ECO:0007669"/>
    <property type="project" value="UniProtKB-KW"/>
</dbReference>
<dbReference type="PROSITE" id="PS00716">
    <property type="entry name" value="SIGMA70_2"/>
    <property type="match status" value="1"/>
</dbReference>
<dbReference type="InterPro" id="IPR014284">
    <property type="entry name" value="RNA_pol_sigma-70_dom"/>
</dbReference>
<reference evidence="9" key="2">
    <citation type="submission" date="2016-03" db="EMBL/GenBank/DDBJ databases">
        <authorList>
            <person name="Ploux O."/>
        </authorList>
    </citation>
    <scope>NUCLEOTIDE SEQUENCE [LARGE SCALE GENOMIC DNA]</scope>
    <source>
        <strain evidence="9">PP9</strain>
    </source>
</reference>
<dbReference type="PANTHER" id="PTHR30376">
    <property type="entry name" value="SIGMA FACTOR RPOH HEAT SHOCK RELATED"/>
    <property type="match status" value="1"/>
</dbReference>
<dbReference type="GO" id="GO:0006352">
    <property type="term" value="P:DNA-templated transcription initiation"/>
    <property type="evidence" value="ECO:0007669"/>
    <property type="project" value="InterPro"/>
</dbReference>
<keyword evidence="6" id="KW-0804">Transcription</keyword>
<comment type="similarity">
    <text evidence="1">Belongs to the sigma-70 factor family.</text>
</comment>
<dbReference type="CDD" id="cd06171">
    <property type="entry name" value="Sigma70_r4"/>
    <property type="match status" value="1"/>
</dbReference>
<evidence type="ECO:0000256" key="4">
    <source>
        <dbReference type="ARBA" id="ARBA00023082"/>
    </source>
</evidence>
<dbReference type="RefSeq" id="WP_066791851.1">
    <property type="nucleotide sequence ID" value="NZ_BJVD01000001.1"/>
</dbReference>
<dbReference type="InterPro" id="IPR050813">
    <property type="entry name" value="Sigma-70_Factor"/>
</dbReference>
<dbReference type="STRING" id="241244.ATY39_04085"/>
<keyword evidence="4" id="KW-0731">Sigma factor</keyword>
<dbReference type="PIRSF" id="PIRSF000770">
    <property type="entry name" value="RNA_pol_sigma-SigE/K"/>
    <property type="match status" value="1"/>
</dbReference>
<dbReference type="KEGG" id="rst:ATY39_04085"/>
<dbReference type="Gene3D" id="1.10.10.10">
    <property type="entry name" value="Winged helix-like DNA-binding domain superfamily/Winged helix DNA-binding domain"/>
    <property type="match status" value="1"/>
</dbReference>
<gene>
    <name evidence="8" type="ORF">ATY39_04085</name>
</gene>
<dbReference type="AlphaFoldDB" id="A0A143HGY9"/>
<name>A0A143HGY9_9BACL</name>